<dbReference type="PANTHER" id="PTHR10058">
    <property type="entry name" value="MACROPHAGE COLONY STIMULATING FACTOR"/>
    <property type="match status" value="1"/>
</dbReference>
<evidence type="ECO:0000313" key="2">
    <source>
        <dbReference type="Ensembl" id="ENSAMXP00005010440.1"/>
    </source>
</evidence>
<dbReference type="SUPFAM" id="SSF47266">
    <property type="entry name" value="4-helical cytokines"/>
    <property type="match status" value="1"/>
</dbReference>
<gene>
    <name evidence="2" type="primary">csf1b</name>
</gene>
<organism evidence="2 3">
    <name type="scientific">Astyanax mexicanus</name>
    <name type="common">Blind cave fish</name>
    <name type="synonym">Astyanax fasciatus mexicanus</name>
    <dbReference type="NCBI Taxonomy" id="7994"/>
    <lineage>
        <taxon>Eukaryota</taxon>
        <taxon>Metazoa</taxon>
        <taxon>Chordata</taxon>
        <taxon>Craniata</taxon>
        <taxon>Vertebrata</taxon>
        <taxon>Euteleostomi</taxon>
        <taxon>Actinopterygii</taxon>
        <taxon>Neopterygii</taxon>
        <taxon>Teleostei</taxon>
        <taxon>Ostariophysi</taxon>
        <taxon>Characiformes</taxon>
        <taxon>Characoidei</taxon>
        <taxon>Acestrorhamphidae</taxon>
        <taxon>Acestrorhamphinae</taxon>
        <taxon>Astyanax</taxon>
    </lineage>
</organism>
<protein>
    <submittedName>
        <fullName evidence="2">Uncharacterized LOC103035984</fullName>
    </submittedName>
</protein>
<dbReference type="Proteomes" id="UP000694621">
    <property type="component" value="Unplaced"/>
</dbReference>
<dbReference type="Pfam" id="PF05337">
    <property type="entry name" value="CSF-1"/>
    <property type="match status" value="1"/>
</dbReference>
<dbReference type="InterPro" id="IPR009079">
    <property type="entry name" value="4_helix_cytokine-like_core"/>
</dbReference>
<accession>A0A8B9HHL9</accession>
<evidence type="ECO:0000313" key="3">
    <source>
        <dbReference type="Proteomes" id="UP000694621"/>
    </source>
</evidence>
<keyword evidence="1" id="KW-0812">Transmembrane</keyword>
<dbReference type="GO" id="GO:0008083">
    <property type="term" value="F:growth factor activity"/>
    <property type="evidence" value="ECO:0007669"/>
    <property type="project" value="InterPro"/>
</dbReference>
<dbReference type="Ensembl" id="ENSAMXT00005011616.1">
    <property type="protein sequence ID" value="ENSAMXP00005010440.1"/>
    <property type="gene ID" value="ENSAMXG00005005805.1"/>
</dbReference>
<dbReference type="GO" id="GO:0005615">
    <property type="term" value="C:extracellular space"/>
    <property type="evidence" value="ECO:0007669"/>
    <property type="project" value="TreeGrafter"/>
</dbReference>
<dbReference type="AlphaFoldDB" id="A0A8B9HHL9"/>
<evidence type="ECO:0000256" key="1">
    <source>
        <dbReference type="SAM" id="Phobius"/>
    </source>
</evidence>
<dbReference type="FunFam" id="1.20.1250.10:FF:000056">
    <property type="entry name" value="Colony-stimulating factor 1b (macrophage)"/>
    <property type="match status" value="1"/>
</dbReference>
<dbReference type="PANTHER" id="PTHR10058:SF0">
    <property type="entry name" value="MACROPHAGE COLONY-STIMULATING FACTOR 1"/>
    <property type="match status" value="1"/>
</dbReference>
<keyword evidence="1" id="KW-1133">Transmembrane helix</keyword>
<keyword evidence="1" id="KW-0472">Membrane</keyword>
<feature type="transmembrane region" description="Helical" evidence="1">
    <location>
        <begin position="248"/>
        <end position="273"/>
    </location>
</feature>
<sequence>MSQMTQYNPVHIIYKAKVKSVCILVLFCLPFSMMDIAGPCKYSITKDHLLQMKHLINNQLQNGCSITYRFTERKNLSAVCYVKAALPHVLDLLSAHFRYARGSNSALLVQSLQKLILNIYSQHCVPVLNEELEEDPAGFEVQFTDSPVRALRRAEEVLGLYLHLITHTNTFVDWTCESEYSSHTADPQLSTELTTTTGTLYIHIHISSHKQTKQLITHLMTKRFNLFHPDAAQGLLGKIHLDSSDEKFYRLGFIVLSIMSGGILLILTVYCFVRRKVRLFRELFFLKKEFLPIIVKNFK</sequence>
<reference evidence="2" key="1">
    <citation type="submission" date="2025-08" db="UniProtKB">
        <authorList>
            <consortium name="Ensembl"/>
        </authorList>
    </citation>
    <scope>IDENTIFICATION</scope>
</reference>
<dbReference type="GO" id="GO:0005125">
    <property type="term" value="F:cytokine activity"/>
    <property type="evidence" value="ECO:0007669"/>
    <property type="project" value="InterPro"/>
</dbReference>
<dbReference type="InterPro" id="IPR008001">
    <property type="entry name" value="MCSF-1"/>
</dbReference>
<dbReference type="Gene3D" id="1.20.1250.10">
    <property type="match status" value="1"/>
</dbReference>
<name>A0A8B9HHL9_ASTMX</name>
<dbReference type="GO" id="GO:0016020">
    <property type="term" value="C:membrane"/>
    <property type="evidence" value="ECO:0007669"/>
    <property type="project" value="InterPro"/>
</dbReference>
<proteinExistence type="predicted"/>